<proteinExistence type="predicted"/>
<dbReference type="AlphaFoldDB" id="A0A6M7WJ69"/>
<accession>A0A6M7WJ69</accession>
<dbReference type="PANTHER" id="PTHR43708:SF4">
    <property type="entry name" value="OXIDOREDUCTASE YCEM-RELATED"/>
    <property type="match status" value="1"/>
</dbReference>
<dbReference type="Gene3D" id="3.40.50.720">
    <property type="entry name" value="NAD(P)-binding Rossmann-like Domain"/>
    <property type="match status" value="1"/>
</dbReference>
<dbReference type="InterPro" id="IPR036291">
    <property type="entry name" value="NAD(P)-bd_dom_sf"/>
</dbReference>
<dbReference type="Gene3D" id="3.30.360.10">
    <property type="entry name" value="Dihydrodipicolinate Reductase, domain 2"/>
    <property type="match status" value="1"/>
</dbReference>
<name>A0A6M7WJ69_RHILI</name>
<dbReference type="RefSeq" id="WP_027030392.1">
    <property type="nucleotide sequence ID" value="NZ_CP033367.1"/>
</dbReference>
<reference evidence="2 3" key="1">
    <citation type="submission" date="2018-10" db="EMBL/GenBank/DDBJ databases">
        <authorList>
            <person name="Perry B.J."/>
            <person name="Sullivan J.T."/>
            <person name="Murphy R.J.T."/>
            <person name="Ramsay J.P."/>
            <person name="Ronson C.W."/>
        </authorList>
    </citation>
    <scope>NUCLEOTIDE SEQUENCE [LARGE SCALE GENOMIC DNA]</scope>
    <source>
        <strain evidence="2 3">R88b</strain>
    </source>
</reference>
<dbReference type="GO" id="GO:0000166">
    <property type="term" value="F:nucleotide binding"/>
    <property type="evidence" value="ECO:0007669"/>
    <property type="project" value="InterPro"/>
</dbReference>
<evidence type="ECO:0000313" key="3">
    <source>
        <dbReference type="Proteomes" id="UP000503017"/>
    </source>
</evidence>
<dbReference type="PANTHER" id="PTHR43708">
    <property type="entry name" value="CONSERVED EXPRESSED OXIDOREDUCTASE (EUROFUNG)"/>
    <property type="match status" value="1"/>
</dbReference>
<evidence type="ECO:0000259" key="1">
    <source>
        <dbReference type="Pfam" id="PF01408"/>
    </source>
</evidence>
<dbReference type="InterPro" id="IPR051317">
    <property type="entry name" value="Gfo/Idh/MocA_oxidoreduct"/>
</dbReference>
<protein>
    <submittedName>
        <fullName evidence="2">Gfo/Idh/MocA family oxidoreductase</fullName>
    </submittedName>
</protein>
<dbReference type="SUPFAM" id="SSF51735">
    <property type="entry name" value="NAD(P)-binding Rossmann-fold domains"/>
    <property type="match status" value="1"/>
</dbReference>
<organism evidence="2 3">
    <name type="scientific">Mesorhizobium loti R88b</name>
    <dbReference type="NCBI Taxonomy" id="935548"/>
    <lineage>
        <taxon>Bacteria</taxon>
        <taxon>Pseudomonadati</taxon>
        <taxon>Pseudomonadota</taxon>
        <taxon>Alphaproteobacteria</taxon>
        <taxon>Hyphomicrobiales</taxon>
        <taxon>Phyllobacteriaceae</taxon>
        <taxon>Mesorhizobium</taxon>
    </lineage>
</organism>
<dbReference type="InterPro" id="IPR000683">
    <property type="entry name" value="Gfo/Idh/MocA-like_OxRdtase_N"/>
</dbReference>
<sequence>MAPLRVGLVGLGEVAQSIHLPVLADQRDRWVIAGVYDVSPSLVSLVTSQHTKSKPFETAEALIASPDIDVVFVLSSDDTHSRFVHAAMQADKHILLEKPACLTVREIDELLALMPAYKKTLFVGYMRRYAPAYLAARDELPAYADITHVRIFDLISEGRHFLKKSQNVLYPRDIDPALLERGAKERDALIHEVVGADAPADLVRAYRGLTALSSHHISAMRGLIGEPKGVVSAHRTNGGANTSITFDYGHFACLYDAVVDDLGLFDAMIEVRSNTRRVRIIYDTPYIRSLPTRLEVTDAGPLGPVTKSFGPLYGDAFSNELEIFHRHITDSTKPLTDLADSRRDLALMAQIIERMKLTAGDA</sequence>
<dbReference type="Proteomes" id="UP000503017">
    <property type="component" value="Chromosome"/>
</dbReference>
<dbReference type="Pfam" id="PF01408">
    <property type="entry name" value="GFO_IDH_MocA"/>
    <property type="match status" value="1"/>
</dbReference>
<gene>
    <name evidence="2" type="ORF">EB235_14155</name>
</gene>
<feature type="domain" description="Gfo/Idh/MocA-like oxidoreductase N-terminal" evidence="1">
    <location>
        <begin position="4"/>
        <end position="125"/>
    </location>
</feature>
<dbReference type="EMBL" id="CP033367">
    <property type="protein sequence ID" value="QKD02502.1"/>
    <property type="molecule type" value="Genomic_DNA"/>
</dbReference>
<evidence type="ECO:0000313" key="2">
    <source>
        <dbReference type="EMBL" id="QKD02502.1"/>
    </source>
</evidence>